<dbReference type="Gene3D" id="3.40.50.620">
    <property type="entry name" value="HUPs"/>
    <property type="match status" value="1"/>
</dbReference>
<dbReference type="GO" id="GO:0005737">
    <property type="term" value="C:cytoplasm"/>
    <property type="evidence" value="ECO:0007669"/>
    <property type="project" value="UniProtKB-SubCell"/>
</dbReference>
<accession>A0A2S9EUZ1</accession>
<feature type="domain" description="Lysidine-tRNA(Ile) synthetase C-terminal" evidence="9">
    <location>
        <begin position="358"/>
        <end position="426"/>
    </location>
</feature>
<dbReference type="STRING" id="1282356.H045_03245"/>
<evidence type="ECO:0000256" key="3">
    <source>
        <dbReference type="ARBA" id="ARBA00022598"/>
    </source>
</evidence>
<dbReference type="Pfam" id="PF09179">
    <property type="entry name" value="TilS"/>
    <property type="match status" value="1"/>
</dbReference>
<keyword evidence="11" id="KW-1185">Reference proteome</keyword>
<dbReference type="InterPro" id="IPR014729">
    <property type="entry name" value="Rossmann-like_a/b/a_fold"/>
</dbReference>
<evidence type="ECO:0000256" key="7">
    <source>
        <dbReference type="ARBA" id="ARBA00048539"/>
    </source>
</evidence>
<dbReference type="GO" id="GO:0032267">
    <property type="term" value="F:tRNA(Ile)-lysidine synthase activity"/>
    <property type="evidence" value="ECO:0007669"/>
    <property type="project" value="UniProtKB-EC"/>
</dbReference>
<dbReference type="GO" id="GO:0006400">
    <property type="term" value="P:tRNA modification"/>
    <property type="evidence" value="ECO:0007669"/>
    <property type="project" value="UniProtKB-UniRule"/>
</dbReference>
<dbReference type="NCBIfam" id="TIGR02433">
    <property type="entry name" value="lysidine_TilS_C"/>
    <property type="match status" value="1"/>
</dbReference>
<evidence type="ECO:0000256" key="6">
    <source>
        <dbReference type="ARBA" id="ARBA00022840"/>
    </source>
</evidence>
<gene>
    <name evidence="8 10" type="primary">tilS</name>
    <name evidence="10" type="ORF">CQZ99_08400</name>
</gene>
<dbReference type="CDD" id="cd01992">
    <property type="entry name" value="TilS_N"/>
    <property type="match status" value="1"/>
</dbReference>
<organism evidence="10 11">
    <name type="scientific">Pseudomonas poae</name>
    <dbReference type="NCBI Taxonomy" id="200451"/>
    <lineage>
        <taxon>Bacteria</taxon>
        <taxon>Pseudomonadati</taxon>
        <taxon>Pseudomonadota</taxon>
        <taxon>Gammaproteobacteria</taxon>
        <taxon>Pseudomonadales</taxon>
        <taxon>Pseudomonadaceae</taxon>
        <taxon>Pseudomonas</taxon>
    </lineage>
</organism>
<proteinExistence type="inferred from homology"/>
<sequence length="436" mass="48420">MKPTLPAKLLQTLGPWRNAPAWHIAFSGGLDSTVLLHLLANAKDLPPLSAIHVHHGLQAAADAWPAHCQSVCDALGVPLRIMRVHVQPGASLERAARDARYQAFAEVVGAGEVLLTGQHRDDQAETLLFRLLRGAGVRGLAAMPVHRPLAGGHLARPLLDISRAELEAYAQAHQLKWIEDPSNADPRYSRNYLRHRVLPVLTDRWPQAVSSLSRAAEHLGEAQGLLDELAQIDLRAADQPSCFTWLHLPSLALAPLLELSDARQRNALRHWLTPLTRLPDSDHWASWHSLRDARGDAQPLWRLADGELHRCGERIWWVPAACSEFSHATLSWPHPQNPLELPGNGQLALTGEIPAGPLEIRYRQGGEIIEVPGRGRRDLKRLLNECGLPRFVRGRLPLLYRGDQLLAVPTLAGLWANPVDDWQLHWMPRTCDQGLS</sequence>
<dbReference type="SUPFAM" id="SSF82829">
    <property type="entry name" value="MesJ substrate recognition domain-like"/>
    <property type="match status" value="1"/>
</dbReference>
<comment type="similarity">
    <text evidence="8">Belongs to the tRNA(Ile)-lysidine synthase family.</text>
</comment>
<comment type="domain">
    <text evidence="8">The N-terminal region contains the highly conserved SGGXDS motif, predicted to be a P-loop motif involved in ATP binding.</text>
</comment>
<keyword evidence="6 8" id="KW-0067">ATP-binding</keyword>
<evidence type="ECO:0000313" key="11">
    <source>
        <dbReference type="Proteomes" id="UP000238045"/>
    </source>
</evidence>
<dbReference type="RefSeq" id="WP_105696257.1">
    <property type="nucleotide sequence ID" value="NZ_CP159260.1"/>
</dbReference>
<evidence type="ECO:0000313" key="10">
    <source>
        <dbReference type="EMBL" id="PRC19994.1"/>
    </source>
</evidence>
<dbReference type="EC" id="6.3.4.19" evidence="8"/>
<dbReference type="InterPro" id="IPR011063">
    <property type="entry name" value="TilS/TtcA_N"/>
</dbReference>
<dbReference type="SUPFAM" id="SSF52402">
    <property type="entry name" value="Adenine nucleotide alpha hydrolases-like"/>
    <property type="match status" value="1"/>
</dbReference>
<dbReference type="AlphaFoldDB" id="A0A2S9EUZ1"/>
<feature type="binding site" evidence="8">
    <location>
        <begin position="27"/>
        <end position="32"/>
    </location>
    <ligand>
        <name>ATP</name>
        <dbReference type="ChEBI" id="CHEBI:30616"/>
    </ligand>
</feature>
<keyword evidence="5 8" id="KW-0547">Nucleotide-binding</keyword>
<dbReference type="PANTHER" id="PTHR43033">
    <property type="entry name" value="TRNA(ILE)-LYSIDINE SYNTHASE-RELATED"/>
    <property type="match status" value="1"/>
</dbReference>
<evidence type="ECO:0000256" key="1">
    <source>
        <dbReference type="ARBA" id="ARBA00004496"/>
    </source>
</evidence>
<dbReference type="PANTHER" id="PTHR43033:SF1">
    <property type="entry name" value="TRNA(ILE)-LYSIDINE SYNTHASE-RELATED"/>
    <property type="match status" value="1"/>
</dbReference>
<keyword evidence="2 8" id="KW-0963">Cytoplasm</keyword>
<dbReference type="Proteomes" id="UP000238045">
    <property type="component" value="Unassembled WGS sequence"/>
</dbReference>
<dbReference type="Pfam" id="PF01171">
    <property type="entry name" value="ATP_bind_3"/>
    <property type="match status" value="1"/>
</dbReference>
<dbReference type="Gene3D" id="1.20.59.20">
    <property type="match status" value="1"/>
</dbReference>
<evidence type="ECO:0000256" key="5">
    <source>
        <dbReference type="ARBA" id="ARBA00022741"/>
    </source>
</evidence>
<comment type="caution">
    <text evidence="10">The sequence shown here is derived from an EMBL/GenBank/DDBJ whole genome shotgun (WGS) entry which is preliminary data.</text>
</comment>
<reference evidence="10 11" key="1">
    <citation type="submission" date="2017-09" db="EMBL/GenBank/DDBJ databases">
        <title>Genomic, metabolic, and phenotypic characteristics of bacterial isolates from the natural microbiome of the model nematode Caenorhabditis elegans.</title>
        <authorList>
            <person name="Zimmermann J."/>
            <person name="Obeng N."/>
            <person name="Yang W."/>
            <person name="Obeng O."/>
            <person name="Kissoyan K."/>
            <person name="Pees B."/>
            <person name="Dirksen P."/>
            <person name="Hoppner M."/>
            <person name="Franke A."/>
            <person name="Rosenstiel P."/>
            <person name="Leippe M."/>
            <person name="Dierking K."/>
            <person name="Kaleta C."/>
            <person name="Schulenburg H."/>
        </authorList>
    </citation>
    <scope>NUCLEOTIDE SEQUENCE [LARGE SCALE GENOMIC DNA]</scope>
    <source>
        <strain evidence="10 11">MYb117</strain>
    </source>
</reference>
<comment type="function">
    <text evidence="8">Ligates lysine onto the cytidine present at position 34 of the AUA codon-specific tRNA(Ile) that contains the anticodon CAU, in an ATP-dependent manner. Cytidine is converted to lysidine, thus changing the amino acid specificity of the tRNA from methionine to isoleucine.</text>
</comment>
<dbReference type="SUPFAM" id="SSF56037">
    <property type="entry name" value="PheT/TilS domain"/>
    <property type="match status" value="1"/>
</dbReference>
<dbReference type="InterPro" id="IPR012796">
    <property type="entry name" value="Lysidine-tRNA-synth_C"/>
</dbReference>
<dbReference type="InterPro" id="IPR012094">
    <property type="entry name" value="tRNA_Ile_lys_synt"/>
</dbReference>
<evidence type="ECO:0000256" key="2">
    <source>
        <dbReference type="ARBA" id="ARBA00022490"/>
    </source>
</evidence>
<dbReference type="SMART" id="SM00977">
    <property type="entry name" value="TilS_C"/>
    <property type="match status" value="1"/>
</dbReference>
<keyword evidence="3 8" id="KW-0436">Ligase</keyword>
<dbReference type="Pfam" id="PF11734">
    <property type="entry name" value="TilS_C"/>
    <property type="match status" value="1"/>
</dbReference>
<comment type="subcellular location">
    <subcellularLocation>
        <location evidence="1 8">Cytoplasm</location>
    </subcellularLocation>
</comment>
<evidence type="ECO:0000256" key="4">
    <source>
        <dbReference type="ARBA" id="ARBA00022694"/>
    </source>
</evidence>
<evidence type="ECO:0000256" key="8">
    <source>
        <dbReference type="HAMAP-Rule" id="MF_01161"/>
    </source>
</evidence>
<dbReference type="EMBL" id="PCQL01000007">
    <property type="protein sequence ID" value="PRC19994.1"/>
    <property type="molecule type" value="Genomic_DNA"/>
</dbReference>
<dbReference type="InterPro" id="IPR012795">
    <property type="entry name" value="tRNA_Ile_lys_synt_N"/>
</dbReference>
<dbReference type="NCBIfam" id="TIGR02432">
    <property type="entry name" value="lysidine_TilS_N"/>
    <property type="match status" value="1"/>
</dbReference>
<dbReference type="GO" id="GO:0005524">
    <property type="term" value="F:ATP binding"/>
    <property type="evidence" value="ECO:0007669"/>
    <property type="project" value="UniProtKB-UniRule"/>
</dbReference>
<dbReference type="HAMAP" id="MF_01161">
    <property type="entry name" value="tRNA_Ile_lys_synt"/>
    <property type="match status" value="1"/>
</dbReference>
<comment type="catalytic activity">
    <reaction evidence="7 8">
        <text>cytidine(34) in tRNA(Ile2) + L-lysine + ATP = lysidine(34) in tRNA(Ile2) + AMP + diphosphate + H(+)</text>
        <dbReference type="Rhea" id="RHEA:43744"/>
        <dbReference type="Rhea" id="RHEA-COMP:10625"/>
        <dbReference type="Rhea" id="RHEA-COMP:10670"/>
        <dbReference type="ChEBI" id="CHEBI:15378"/>
        <dbReference type="ChEBI" id="CHEBI:30616"/>
        <dbReference type="ChEBI" id="CHEBI:32551"/>
        <dbReference type="ChEBI" id="CHEBI:33019"/>
        <dbReference type="ChEBI" id="CHEBI:82748"/>
        <dbReference type="ChEBI" id="CHEBI:83665"/>
        <dbReference type="ChEBI" id="CHEBI:456215"/>
        <dbReference type="EC" id="6.3.4.19"/>
    </reaction>
</comment>
<protein>
    <recommendedName>
        <fullName evidence="8">tRNA(Ile)-lysidine synthase</fullName>
        <ecNumber evidence="8">6.3.4.19</ecNumber>
    </recommendedName>
    <alternativeName>
        <fullName evidence="8">tRNA(Ile)-2-lysyl-cytidine synthase</fullName>
    </alternativeName>
    <alternativeName>
        <fullName evidence="8">tRNA(Ile)-lysidine synthetase</fullName>
    </alternativeName>
</protein>
<evidence type="ECO:0000259" key="9">
    <source>
        <dbReference type="SMART" id="SM00977"/>
    </source>
</evidence>
<name>A0A2S9EUZ1_9PSED</name>
<dbReference type="InterPro" id="IPR015262">
    <property type="entry name" value="tRNA_Ile_lys_synt_subst-bd"/>
</dbReference>
<keyword evidence="4 8" id="KW-0819">tRNA processing</keyword>